<name>A0ABP0TIV8_9BRYO</name>
<dbReference type="Pfam" id="PF06454">
    <property type="entry name" value="THH1_TOM1-3_dom"/>
    <property type="match status" value="2"/>
</dbReference>
<dbReference type="InterPro" id="IPR040226">
    <property type="entry name" value="THH1/TOM1/TOM3"/>
</dbReference>
<dbReference type="EMBL" id="OZ019903">
    <property type="protein sequence ID" value="CAK9197632.1"/>
    <property type="molecule type" value="Genomic_DNA"/>
</dbReference>
<protein>
    <recommendedName>
        <fullName evidence="8">THH1/TOM1/TOM3 domain-containing protein</fullName>
    </recommendedName>
</protein>
<feature type="region of interest" description="Disordered" evidence="6">
    <location>
        <begin position="144"/>
        <end position="165"/>
    </location>
</feature>
<feature type="transmembrane region" description="Helical" evidence="7">
    <location>
        <begin position="34"/>
        <end position="60"/>
    </location>
</feature>
<evidence type="ECO:0000313" key="9">
    <source>
        <dbReference type="EMBL" id="CAK9197632.1"/>
    </source>
</evidence>
<sequence length="394" mass="44471">MLQNPWLEHDFACLETDHYAGMEENGWCHSMEMILVYASLATIDGFIALAAAIQLLRLYVHNRHASWTRQKVIHCMICASNFGYFLYFSLNPIATCRRWKCWSTLWGFVVSAAPDIVFLTTFLLLLSFWVDLCHQATDHEEEEEDEENCEQISVHSHTSKPSSHHHTWCIPLRRIRGRQRLVILMVMGMCLLTAAFTGLIWYGMGDNNIDSVTMAKVYADFFAIVVLLSGGGLAAYGLLLYNKMCRVKTSKASADIHKVAGLAVASVVCFSLRAFVVLFFDNPFINIWDLEHVKSQLHPLLTFLYYVIGEAIPSIVVLWVMRDMPPRSRDPSLHGCPVPDDSIENGLEQALIPDTGLMPQWIVSPSGRQYLVVPGRPSNDITRQKSEAVKDSTG</sequence>
<feature type="domain" description="THH1/TOM1/TOM3" evidence="8">
    <location>
        <begin position="36"/>
        <end position="139"/>
    </location>
</feature>
<evidence type="ECO:0000259" key="8">
    <source>
        <dbReference type="Pfam" id="PF06454"/>
    </source>
</evidence>
<feature type="transmembrane region" description="Helical" evidence="7">
    <location>
        <begin position="105"/>
        <end position="130"/>
    </location>
</feature>
<feature type="transmembrane region" description="Helical" evidence="7">
    <location>
        <begin position="259"/>
        <end position="280"/>
    </location>
</feature>
<organism evidence="9 10">
    <name type="scientific">Sphagnum troendelagicum</name>
    <dbReference type="NCBI Taxonomy" id="128251"/>
    <lineage>
        <taxon>Eukaryota</taxon>
        <taxon>Viridiplantae</taxon>
        <taxon>Streptophyta</taxon>
        <taxon>Embryophyta</taxon>
        <taxon>Bryophyta</taxon>
        <taxon>Sphagnophytina</taxon>
        <taxon>Sphagnopsida</taxon>
        <taxon>Sphagnales</taxon>
        <taxon>Sphagnaceae</taxon>
        <taxon>Sphagnum</taxon>
    </lineage>
</organism>
<evidence type="ECO:0000256" key="7">
    <source>
        <dbReference type="SAM" id="Phobius"/>
    </source>
</evidence>
<feature type="transmembrane region" description="Helical" evidence="7">
    <location>
        <begin position="72"/>
        <end position="90"/>
    </location>
</feature>
<accession>A0ABP0TIV8</accession>
<feature type="domain" description="THH1/TOM1/TOM3" evidence="8">
    <location>
        <begin position="200"/>
        <end position="329"/>
    </location>
</feature>
<feature type="transmembrane region" description="Helical" evidence="7">
    <location>
        <begin position="221"/>
        <end position="239"/>
    </location>
</feature>
<keyword evidence="5 7" id="KW-0472">Membrane</keyword>
<evidence type="ECO:0000256" key="2">
    <source>
        <dbReference type="ARBA" id="ARBA00006779"/>
    </source>
</evidence>
<feature type="transmembrane region" description="Helical" evidence="7">
    <location>
        <begin position="181"/>
        <end position="201"/>
    </location>
</feature>
<feature type="transmembrane region" description="Helical" evidence="7">
    <location>
        <begin position="300"/>
        <end position="321"/>
    </location>
</feature>
<dbReference type="PANTHER" id="PTHR31142">
    <property type="entry name" value="TOBAMOVIRUS MULTIPLICATION PROTEIN 1-LIKE ISOFORM X1"/>
    <property type="match status" value="1"/>
</dbReference>
<gene>
    <name evidence="9" type="ORF">CSSPTR1EN2_LOCUS4071</name>
</gene>
<evidence type="ECO:0000256" key="6">
    <source>
        <dbReference type="SAM" id="MobiDB-lite"/>
    </source>
</evidence>
<evidence type="ECO:0000256" key="1">
    <source>
        <dbReference type="ARBA" id="ARBA00004127"/>
    </source>
</evidence>
<dbReference type="PANTHER" id="PTHR31142:SF4">
    <property type="entry name" value="OS01G0751300 PROTEIN"/>
    <property type="match status" value="1"/>
</dbReference>
<evidence type="ECO:0000313" key="10">
    <source>
        <dbReference type="Proteomes" id="UP001497512"/>
    </source>
</evidence>
<evidence type="ECO:0000256" key="5">
    <source>
        <dbReference type="ARBA" id="ARBA00023136"/>
    </source>
</evidence>
<feature type="compositionally biased region" description="Basic and acidic residues" evidence="6">
    <location>
        <begin position="382"/>
        <end position="394"/>
    </location>
</feature>
<dbReference type="InterPro" id="IPR009457">
    <property type="entry name" value="THH1/TOM1/TOM3_dom"/>
</dbReference>
<keyword evidence="10" id="KW-1185">Reference proteome</keyword>
<reference evidence="9" key="1">
    <citation type="submission" date="2024-02" db="EMBL/GenBank/DDBJ databases">
        <authorList>
            <consortium name="ELIXIR-Norway"/>
            <consortium name="Elixir Norway"/>
        </authorList>
    </citation>
    <scope>NUCLEOTIDE SEQUENCE</scope>
</reference>
<evidence type="ECO:0000256" key="3">
    <source>
        <dbReference type="ARBA" id="ARBA00022692"/>
    </source>
</evidence>
<proteinExistence type="inferred from homology"/>
<keyword evidence="4 7" id="KW-1133">Transmembrane helix</keyword>
<evidence type="ECO:0000256" key="4">
    <source>
        <dbReference type="ARBA" id="ARBA00022989"/>
    </source>
</evidence>
<keyword evidence="3 7" id="KW-0812">Transmembrane</keyword>
<comment type="subcellular location">
    <subcellularLocation>
        <location evidence="1">Endomembrane system</location>
        <topology evidence="1">Multi-pass membrane protein</topology>
    </subcellularLocation>
</comment>
<feature type="region of interest" description="Disordered" evidence="6">
    <location>
        <begin position="374"/>
        <end position="394"/>
    </location>
</feature>
<dbReference type="Proteomes" id="UP001497512">
    <property type="component" value="Chromosome 11"/>
</dbReference>
<comment type="similarity">
    <text evidence="2">Belongs to the plant tobamovirus multiplication TOM1 protein family.</text>
</comment>